<evidence type="ECO:0000256" key="1">
    <source>
        <dbReference type="ARBA" id="ARBA00004141"/>
    </source>
</evidence>
<dbReference type="InterPro" id="IPR002549">
    <property type="entry name" value="AI-2E-like"/>
</dbReference>
<dbReference type="Pfam" id="PF01594">
    <property type="entry name" value="AI-2E_transport"/>
    <property type="match status" value="1"/>
</dbReference>
<evidence type="ECO:0000313" key="7">
    <source>
        <dbReference type="Proteomes" id="UP000502179"/>
    </source>
</evidence>
<keyword evidence="4" id="KW-1133">Transmembrane helix</keyword>
<evidence type="ECO:0000256" key="5">
    <source>
        <dbReference type="ARBA" id="ARBA00023136"/>
    </source>
</evidence>
<evidence type="ECO:0000256" key="4">
    <source>
        <dbReference type="ARBA" id="ARBA00022989"/>
    </source>
</evidence>
<dbReference type="PANTHER" id="PTHR21716:SF4">
    <property type="entry name" value="TRANSMEMBRANE PROTEIN 245"/>
    <property type="match status" value="1"/>
</dbReference>
<dbReference type="EMBL" id="CP048877">
    <property type="protein sequence ID" value="QIJ71374.1"/>
    <property type="molecule type" value="Genomic_DNA"/>
</dbReference>
<evidence type="ECO:0000256" key="3">
    <source>
        <dbReference type="ARBA" id="ARBA00022692"/>
    </source>
</evidence>
<organism evidence="6 7">
    <name type="scientific">Thermosulfuriphilus ammonigenes</name>
    <dbReference type="NCBI Taxonomy" id="1936021"/>
    <lineage>
        <taxon>Bacteria</taxon>
        <taxon>Pseudomonadati</taxon>
        <taxon>Thermodesulfobacteriota</taxon>
        <taxon>Thermodesulfobacteria</taxon>
        <taxon>Thermodesulfobacteriales</taxon>
        <taxon>Thermodesulfobacteriaceae</taxon>
        <taxon>Thermosulfuriphilus</taxon>
    </lineage>
</organism>
<keyword evidence="3" id="KW-0812">Transmembrane</keyword>
<proteinExistence type="inferred from homology"/>
<reference evidence="6 7" key="1">
    <citation type="submission" date="2020-02" db="EMBL/GenBank/DDBJ databases">
        <title>Genome analysis of Thermosulfuriphilus ammonigenes ST65T, an anaerobic thermophilic chemolithoautotrophic bacterium isolated from a deep-sea hydrothermal vent.</title>
        <authorList>
            <person name="Slobodkina G."/>
            <person name="Allioux M."/>
            <person name="Merkel A."/>
            <person name="Alain K."/>
            <person name="Jebbar M."/>
            <person name="Slobodkin A."/>
        </authorList>
    </citation>
    <scope>NUCLEOTIDE SEQUENCE [LARGE SCALE GENOMIC DNA]</scope>
    <source>
        <strain evidence="6 7">ST65</strain>
    </source>
</reference>
<dbReference type="KEGG" id="tav:G4V39_03385"/>
<comment type="similarity">
    <text evidence="2">Belongs to the autoinducer-2 exporter (AI-2E) (TC 2.A.86) family.</text>
</comment>
<keyword evidence="5" id="KW-0472">Membrane</keyword>
<accession>A0A6G7PUL1</accession>
<keyword evidence="7" id="KW-1185">Reference proteome</keyword>
<evidence type="ECO:0000313" key="6">
    <source>
        <dbReference type="EMBL" id="QIJ71374.1"/>
    </source>
</evidence>
<gene>
    <name evidence="6" type="ORF">G4V39_03385</name>
</gene>
<dbReference type="GO" id="GO:0016020">
    <property type="term" value="C:membrane"/>
    <property type="evidence" value="ECO:0007669"/>
    <property type="project" value="UniProtKB-SubCell"/>
</dbReference>
<dbReference type="Proteomes" id="UP000502179">
    <property type="component" value="Chromosome"/>
</dbReference>
<dbReference type="RefSeq" id="WP_166031595.1">
    <property type="nucleotide sequence ID" value="NZ_CP048877.1"/>
</dbReference>
<dbReference type="PANTHER" id="PTHR21716">
    <property type="entry name" value="TRANSMEMBRANE PROTEIN"/>
    <property type="match status" value="1"/>
</dbReference>
<sequence length="356" mass="39268">MSAQVFVSIILFSFAVAVLLLGAGLFLPFFKAIAWAVILALFFYPLNMRLRQRLKGHRGVAAFLMCLLLIFFIIVPVFAFLAALTNEVIRIYSEIHTSLGENGLQILPHLQKHPLFQRLGEGVLKTLQAREAAIKESLVDVVRQFGDFFIRQGTVIFKNVAGLVIQGAFMMVALYYLFRDGDDLLYALKSFVPLPPGDVEIIATKINQVLTATLYGSVLTAMVQGSLGIFILWILGFSAPLLWGLIMTISAFVPLFGTALVWGPATVYLLIKGLYLKALVLFLFGGLVISQIDSILRPLFIAGRTDIHNLFLFFSILGGLNLFGFVGVLLGPIIIALCISILEIYRSRILPGVRNA</sequence>
<comment type="subcellular location">
    <subcellularLocation>
        <location evidence="1">Membrane</location>
        <topology evidence="1">Multi-pass membrane protein</topology>
    </subcellularLocation>
</comment>
<name>A0A6G7PUL1_9BACT</name>
<protein>
    <submittedName>
        <fullName evidence="6">AI-2E family transporter</fullName>
    </submittedName>
</protein>
<evidence type="ECO:0000256" key="2">
    <source>
        <dbReference type="ARBA" id="ARBA00009773"/>
    </source>
</evidence>
<dbReference type="AlphaFoldDB" id="A0A6G7PUL1"/>